<name>A0A6A6RD96_9PEZI</name>
<organism evidence="2 3">
    <name type="scientific">Lophium mytilinum</name>
    <dbReference type="NCBI Taxonomy" id="390894"/>
    <lineage>
        <taxon>Eukaryota</taxon>
        <taxon>Fungi</taxon>
        <taxon>Dikarya</taxon>
        <taxon>Ascomycota</taxon>
        <taxon>Pezizomycotina</taxon>
        <taxon>Dothideomycetes</taxon>
        <taxon>Pleosporomycetidae</taxon>
        <taxon>Mytilinidiales</taxon>
        <taxon>Mytilinidiaceae</taxon>
        <taxon>Lophium</taxon>
    </lineage>
</organism>
<proteinExistence type="predicted"/>
<sequence length="242" mass="26307">MTSFQQYPVANYAAPSQAAHYNAGFPLTFNLYDHRKQLQLGEHASQPHHSVTRHAGFGGKPKLVLHSGPDTASSTPLATVKTKGYLSKQSIITIPAYGITEQLRAHWSLKSATYSFSIPLQDGNSMLPGHFEWRPSRGDEVQGLDSSKWTRGWKLVRVDGETAGGRGGKRTSRDVGLTSDGKEIVAVWADNGKPSMHKVGKFQFLGRGATGELGDRWAIMAIASILRIWQVTYAATIAAASS</sequence>
<evidence type="ECO:0000256" key="1">
    <source>
        <dbReference type="SAM" id="MobiDB-lite"/>
    </source>
</evidence>
<protein>
    <submittedName>
        <fullName evidence="2">Uncharacterized protein</fullName>
    </submittedName>
</protein>
<evidence type="ECO:0000313" key="3">
    <source>
        <dbReference type="Proteomes" id="UP000799750"/>
    </source>
</evidence>
<feature type="region of interest" description="Disordered" evidence="1">
    <location>
        <begin position="43"/>
        <end position="63"/>
    </location>
</feature>
<dbReference type="AlphaFoldDB" id="A0A6A6RD96"/>
<dbReference type="EMBL" id="MU004182">
    <property type="protein sequence ID" value="KAF2501703.1"/>
    <property type="molecule type" value="Genomic_DNA"/>
</dbReference>
<dbReference type="OrthoDB" id="3431997at2759"/>
<gene>
    <name evidence="2" type="ORF">BU16DRAFT_522607</name>
</gene>
<keyword evidence="3" id="KW-1185">Reference proteome</keyword>
<accession>A0A6A6RD96</accession>
<reference evidence="2" key="1">
    <citation type="journal article" date="2020" name="Stud. Mycol.">
        <title>101 Dothideomycetes genomes: a test case for predicting lifestyles and emergence of pathogens.</title>
        <authorList>
            <person name="Haridas S."/>
            <person name="Albert R."/>
            <person name="Binder M."/>
            <person name="Bloem J."/>
            <person name="Labutti K."/>
            <person name="Salamov A."/>
            <person name="Andreopoulos B."/>
            <person name="Baker S."/>
            <person name="Barry K."/>
            <person name="Bills G."/>
            <person name="Bluhm B."/>
            <person name="Cannon C."/>
            <person name="Castanera R."/>
            <person name="Culley D."/>
            <person name="Daum C."/>
            <person name="Ezra D."/>
            <person name="Gonzalez J."/>
            <person name="Henrissat B."/>
            <person name="Kuo A."/>
            <person name="Liang C."/>
            <person name="Lipzen A."/>
            <person name="Lutzoni F."/>
            <person name="Magnuson J."/>
            <person name="Mondo S."/>
            <person name="Nolan M."/>
            <person name="Ohm R."/>
            <person name="Pangilinan J."/>
            <person name="Park H.-J."/>
            <person name="Ramirez L."/>
            <person name="Alfaro M."/>
            <person name="Sun H."/>
            <person name="Tritt A."/>
            <person name="Yoshinaga Y."/>
            <person name="Zwiers L.-H."/>
            <person name="Turgeon B."/>
            <person name="Goodwin S."/>
            <person name="Spatafora J."/>
            <person name="Crous P."/>
            <person name="Grigoriev I."/>
        </authorList>
    </citation>
    <scope>NUCLEOTIDE SEQUENCE</scope>
    <source>
        <strain evidence="2">CBS 269.34</strain>
    </source>
</reference>
<evidence type="ECO:0000313" key="2">
    <source>
        <dbReference type="EMBL" id="KAF2501703.1"/>
    </source>
</evidence>
<dbReference type="Proteomes" id="UP000799750">
    <property type="component" value="Unassembled WGS sequence"/>
</dbReference>